<comment type="caution">
    <text evidence="1">The sequence shown here is derived from an EMBL/GenBank/DDBJ whole genome shotgun (WGS) entry which is preliminary data.</text>
</comment>
<dbReference type="STRING" id="1798550.A2927_00475"/>
<dbReference type="Proteomes" id="UP000178849">
    <property type="component" value="Unassembled WGS sequence"/>
</dbReference>
<dbReference type="PANTHER" id="PTHR38471">
    <property type="entry name" value="FOUR HELIX BUNDLE PROTEIN"/>
    <property type="match status" value="1"/>
</dbReference>
<dbReference type="EMBL" id="MHKL01000025">
    <property type="protein sequence ID" value="OGY89167.1"/>
    <property type="molecule type" value="Genomic_DNA"/>
</dbReference>
<evidence type="ECO:0000313" key="1">
    <source>
        <dbReference type="EMBL" id="OGY89167.1"/>
    </source>
</evidence>
<dbReference type="InterPro" id="IPR036583">
    <property type="entry name" value="23S_rRNA_IVS_sf"/>
</dbReference>
<protein>
    <submittedName>
        <fullName evidence="1">Four helix bundle protein</fullName>
    </submittedName>
</protein>
<dbReference type="SUPFAM" id="SSF158446">
    <property type="entry name" value="IVS-encoded protein-like"/>
    <property type="match status" value="1"/>
</dbReference>
<sequence length="118" mass="13820">MQNSKQYDLEERTFKFAEDIRNFVKKLPKTIANYEDSKQLVRASGSVAANYIEANESLSRKDFSHKIMICRKEAKESRLWLRLCEIADNKDLESKRDKLIEESIELTKIFGSILEKSK</sequence>
<proteinExistence type="predicted"/>
<evidence type="ECO:0000313" key="2">
    <source>
        <dbReference type="Proteomes" id="UP000178849"/>
    </source>
</evidence>
<name>A0A1G2BLR0_9BACT</name>
<dbReference type="NCBIfam" id="TIGR02436">
    <property type="entry name" value="four helix bundle protein"/>
    <property type="match status" value="1"/>
</dbReference>
<dbReference type="PANTHER" id="PTHR38471:SF2">
    <property type="entry name" value="FOUR HELIX BUNDLE PROTEIN"/>
    <property type="match status" value="1"/>
</dbReference>
<reference evidence="1 2" key="1">
    <citation type="journal article" date="2016" name="Nat. Commun.">
        <title>Thousands of microbial genomes shed light on interconnected biogeochemical processes in an aquifer system.</title>
        <authorList>
            <person name="Anantharaman K."/>
            <person name="Brown C.T."/>
            <person name="Hug L.A."/>
            <person name="Sharon I."/>
            <person name="Castelle C.J."/>
            <person name="Probst A.J."/>
            <person name="Thomas B.C."/>
            <person name="Singh A."/>
            <person name="Wilkins M.J."/>
            <person name="Karaoz U."/>
            <person name="Brodie E.L."/>
            <person name="Williams K.H."/>
            <person name="Hubbard S.S."/>
            <person name="Banfield J.F."/>
        </authorList>
    </citation>
    <scope>NUCLEOTIDE SEQUENCE [LARGE SCALE GENOMIC DNA]</scope>
</reference>
<dbReference type="Pfam" id="PF05635">
    <property type="entry name" value="23S_rRNA_IVP"/>
    <property type="match status" value="1"/>
</dbReference>
<dbReference type="InterPro" id="IPR012657">
    <property type="entry name" value="23S_rRNA-intervening_sequence"/>
</dbReference>
<organism evidence="1 2">
    <name type="scientific">Candidatus Komeilibacteria bacterium RIFCSPLOWO2_01_FULL_45_10</name>
    <dbReference type="NCBI Taxonomy" id="1798550"/>
    <lineage>
        <taxon>Bacteria</taxon>
        <taxon>Candidatus Komeiliibacteriota</taxon>
    </lineage>
</organism>
<accession>A0A1G2BLR0</accession>
<gene>
    <name evidence="1" type="ORF">A2927_00475</name>
</gene>
<dbReference type="AlphaFoldDB" id="A0A1G2BLR0"/>
<dbReference type="Gene3D" id="1.20.1440.60">
    <property type="entry name" value="23S rRNA-intervening sequence"/>
    <property type="match status" value="1"/>
</dbReference>